<keyword evidence="2" id="KW-1185">Reference proteome</keyword>
<evidence type="ECO:0000313" key="1">
    <source>
        <dbReference type="EMBL" id="RBP09027.1"/>
    </source>
</evidence>
<comment type="caution">
    <text evidence="1">The sequence shown here is derived from an EMBL/GenBank/DDBJ whole genome shotgun (WGS) entry which is preliminary data.</text>
</comment>
<sequence length="79" mass="8812">MRVVASSVVRFKWWNHVSLATHPPLSLAVEIDLLESFRTECTIDASKVALVEIDSRLCALRIGSNVSCRISKSGFPLQR</sequence>
<organism evidence="1 2">
    <name type="scientific">Pseudocitrobacter faecalis</name>
    <dbReference type="NCBI Taxonomy" id="1398493"/>
    <lineage>
        <taxon>Bacteria</taxon>
        <taxon>Pseudomonadati</taxon>
        <taxon>Pseudomonadota</taxon>
        <taxon>Gammaproteobacteria</taxon>
        <taxon>Enterobacterales</taxon>
        <taxon>Enterobacteriaceae</taxon>
        <taxon>Pseudocitrobacter</taxon>
    </lineage>
</organism>
<name>A0ABX9FS91_9ENTR</name>
<dbReference type="Proteomes" id="UP000253201">
    <property type="component" value="Unassembled WGS sequence"/>
</dbReference>
<gene>
    <name evidence="1" type="ORF">DFQ50_108316</name>
</gene>
<accession>A0ABX9FS91</accession>
<evidence type="ECO:0000313" key="2">
    <source>
        <dbReference type="Proteomes" id="UP000253201"/>
    </source>
</evidence>
<protein>
    <submittedName>
        <fullName evidence="1">Uncharacterized protein</fullName>
    </submittedName>
</protein>
<proteinExistence type="predicted"/>
<reference evidence="1 2" key="1">
    <citation type="submission" date="2018-06" db="EMBL/GenBank/DDBJ databases">
        <title>Genomic Encyclopedia of Type Strains, Phase IV (KMG-IV): sequencing the most valuable type-strain genomes for metagenomic binning, comparative biology and taxonomic classification.</title>
        <authorList>
            <person name="Goeker M."/>
        </authorList>
    </citation>
    <scope>NUCLEOTIDE SEQUENCE [LARGE SCALE GENOMIC DNA]</scope>
    <source>
        <strain evidence="1 2">DSM 27453</strain>
    </source>
</reference>
<dbReference type="EMBL" id="QNRL01000008">
    <property type="protein sequence ID" value="RBP09027.1"/>
    <property type="molecule type" value="Genomic_DNA"/>
</dbReference>